<accession>A0A5C6PCG6</accession>
<dbReference type="Proteomes" id="UP000324091">
    <property type="component" value="Chromosome 13"/>
</dbReference>
<protein>
    <submittedName>
        <fullName evidence="2">Uncharacterized protein</fullName>
    </submittedName>
</protein>
<comment type="caution">
    <text evidence="2">The sequence shown here is derived from an EMBL/GenBank/DDBJ whole genome shotgun (WGS) entry which is preliminary data.</text>
</comment>
<feature type="region of interest" description="Disordered" evidence="1">
    <location>
        <begin position="23"/>
        <end position="61"/>
    </location>
</feature>
<organism evidence="2 3">
    <name type="scientific">Takifugu flavidus</name>
    <name type="common">sansaifugu</name>
    <dbReference type="NCBI Taxonomy" id="433684"/>
    <lineage>
        <taxon>Eukaryota</taxon>
        <taxon>Metazoa</taxon>
        <taxon>Chordata</taxon>
        <taxon>Craniata</taxon>
        <taxon>Vertebrata</taxon>
        <taxon>Euteleostomi</taxon>
        <taxon>Actinopterygii</taxon>
        <taxon>Neopterygii</taxon>
        <taxon>Teleostei</taxon>
        <taxon>Neoteleostei</taxon>
        <taxon>Acanthomorphata</taxon>
        <taxon>Eupercaria</taxon>
        <taxon>Tetraodontiformes</taxon>
        <taxon>Tetradontoidea</taxon>
        <taxon>Tetraodontidae</taxon>
        <taxon>Takifugu</taxon>
    </lineage>
</organism>
<evidence type="ECO:0000313" key="2">
    <source>
        <dbReference type="EMBL" id="TWW75857.1"/>
    </source>
</evidence>
<reference evidence="2 3" key="1">
    <citation type="submission" date="2019-04" db="EMBL/GenBank/DDBJ databases">
        <title>Chromosome genome assembly for Takifugu flavidus.</title>
        <authorList>
            <person name="Xiao S."/>
        </authorList>
    </citation>
    <scope>NUCLEOTIDE SEQUENCE [LARGE SCALE GENOMIC DNA]</scope>
    <source>
        <strain evidence="2">HTHZ2018</strain>
        <tissue evidence="2">Muscle</tissue>
    </source>
</reference>
<keyword evidence="3" id="KW-1185">Reference proteome</keyword>
<evidence type="ECO:0000313" key="3">
    <source>
        <dbReference type="Proteomes" id="UP000324091"/>
    </source>
</evidence>
<gene>
    <name evidence="2" type="ORF">D4764_13G0005190</name>
</gene>
<name>A0A5C6PCG6_9TELE</name>
<dbReference type="AlphaFoldDB" id="A0A5C6PCG6"/>
<proteinExistence type="predicted"/>
<feature type="region of interest" description="Disordered" evidence="1">
    <location>
        <begin position="160"/>
        <end position="189"/>
    </location>
</feature>
<sequence length="241" mass="25988">MEGKLSPAALRALRRDAKLSAHSLSGAFTPSDAPAPTLRADTPSPHAEPDPMPETKPGPGEGVCQRGCGLSLSGDAEHCCVDALRSVTDALEGRSAGLEHQVRMARLRWNRREQWLLARVTALQNEAQLAALQYQQRLHQYMVHIGSIAEQVNRYCQDGSRLASGSDETSDGGARAGQQEQLSSPQGRVRIRSSWTTIRPGFLSYQATKGSGIPGGSAGNRHVVQEADSDLHACWCDDLQP</sequence>
<evidence type="ECO:0000256" key="1">
    <source>
        <dbReference type="SAM" id="MobiDB-lite"/>
    </source>
</evidence>
<dbReference type="EMBL" id="RHFK02000005">
    <property type="protein sequence ID" value="TWW75857.1"/>
    <property type="molecule type" value="Genomic_DNA"/>
</dbReference>